<protein>
    <submittedName>
        <fullName evidence="1">Arc-type ribbon-helix-helix-containing protein</fullName>
    </submittedName>
</protein>
<dbReference type="Proteomes" id="UP000827976">
    <property type="component" value="Chromosome 5"/>
</dbReference>
<reference evidence="2" key="1">
    <citation type="journal article" date="2022" name="Nat. Commun.">
        <title>Chromosome evolution and the genetic basis of agronomically important traits in greater yam.</title>
        <authorList>
            <person name="Bredeson J.V."/>
            <person name="Lyons J.B."/>
            <person name="Oniyinde I.O."/>
            <person name="Okereke N.R."/>
            <person name="Kolade O."/>
            <person name="Nnabue I."/>
            <person name="Nwadili C.O."/>
            <person name="Hribova E."/>
            <person name="Parker M."/>
            <person name="Nwogha J."/>
            <person name="Shu S."/>
            <person name="Carlson J."/>
            <person name="Kariba R."/>
            <person name="Muthemba S."/>
            <person name="Knop K."/>
            <person name="Barton G.J."/>
            <person name="Sherwood A.V."/>
            <person name="Lopez-Montes A."/>
            <person name="Asiedu R."/>
            <person name="Jamnadass R."/>
            <person name="Muchugi A."/>
            <person name="Goodstein D."/>
            <person name="Egesi C.N."/>
            <person name="Featherston J."/>
            <person name="Asfaw A."/>
            <person name="Simpson G.G."/>
            <person name="Dolezel J."/>
            <person name="Hendre P.S."/>
            <person name="Van Deynze A."/>
            <person name="Kumar P.L."/>
            <person name="Obidiegwu J.E."/>
            <person name="Bhattacharjee R."/>
            <person name="Rokhsar D.S."/>
        </authorList>
    </citation>
    <scope>NUCLEOTIDE SEQUENCE [LARGE SCALE GENOMIC DNA]</scope>
    <source>
        <strain evidence="2">cv. TDa95/00328</strain>
    </source>
</reference>
<organism evidence="1 2">
    <name type="scientific">Dioscorea alata</name>
    <name type="common">Purple yam</name>
    <dbReference type="NCBI Taxonomy" id="55571"/>
    <lineage>
        <taxon>Eukaryota</taxon>
        <taxon>Viridiplantae</taxon>
        <taxon>Streptophyta</taxon>
        <taxon>Embryophyta</taxon>
        <taxon>Tracheophyta</taxon>
        <taxon>Spermatophyta</taxon>
        <taxon>Magnoliopsida</taxon>
        <taxon>Liliopsida</taxon>
        <taxon>Dioscoreales</taxon>
        <taxon>Dioscoreaceae</taxon>
        <taxon>Dioscorea</taxon>
    </lineage>
</organism>
<proteinExistence type="predicted"/>
<accession>A0ACB7W5N8</accession>
<gene>
    <name evidence="1" type="ORF">IHE45_05G156300</name>
</gene>
<evidence type="ECO:0000313" key="1">
    <source>
        <dbReference type="EMBL" id="KAH7683012.1"/>
    </source>
</evidence>
<comment type="caution">
    <text evidence="1">The sequence shown here is derived from an EMBL/GenBank/DDBJ whole genome shotgun (WGS) entry which is preliminary data.</text>
</comment>
<dbReference type="EMBL" id="CM037015">
    <property type="protein sequence ID" value="KAH7683012.1"/>
    <property type="molecule type" value="Genomic_DNA"/>
</dbReference>
<name>A0ACB7W5N8_DIOAL</name>
<evidence type="ECO:0000313" key="2">
    <source>
        <dbReference type="Proteomes" id="UP000827976"/>
    </source>
</evidence>
<keyword evidence="2" id="KW-1185">Reference proteome</keyword>
<sequence length="277" mass="30360">MAWFVRRAKRVSDPLAEKVRARIRGDEGNQHHDAAPDPSCFSGLVHAFLDTYDAGPEENSFSGDDDDSGEDESCVAHVAGMVAELVNSSDGLRRRVISDVCDAAKVFDGMPPALYRRAVVGRLREWGYNAGVCTTRWESSGGLTAGSYEYVDVVVGEKVRYLVDLDFKAEFEIARATVEYEKVVRELPKVMVAEPEELRRVVRVVAEAARRSMKRNGLHVPPWRKGRYFVAKWTGPYIRTVNAGGRAAAAVGGGVEIKCRAVGFGAGVVIPATARTR</sequence>